<proteinExistence type="predicted"/>
<dbReference type="GO" id="GO:0003700">
    <property type="term" value="F:DNA-binding transcription factor activity"/>
    <property type="evidence" value="ECO:0007669"/>
    <property type="project" value="TreeGrafter"/>
</dbReference>
<dbReference type="InterPro" id="IPR010982">
    <property type="entry name" value="Lambda_DNA-bd_dom_sf"/>
</dbReference>
<keyword evidence="4" id="KW-1185">Reference proteome</keyword>
<dbReference type="AlphaFoldDB" id="A0A1I3KRV9"/>
<dbReference type="SMART" id="SM00530">
    <property type="entry name" value="HTH_XRE"/>
    <property type="match status" value="1"/>
</dbReference>
<dbReference type="InterPro" id="IPR050807">
    <property type="entry name" value="TransReg_Diox_bact_type"/>
</dbReference>
<evidence type="ECO:0000313" key="3">
    <source>
        <dbReference type="EMBL" id="SFI74855.1"/>
    </source>
</evidence>
<dbReference type="PANTHER" id="PTHR46797">
    <property type="entry name" value="HTH-TYPE TRANSCRIPTIONAL REGULATOR"/>
    <property type="match status" value="1"/>
</dbReference>
<dbReference type="Gene3D" id="2.60.120.10">
    <property type="entry name" value="Jelly Rolls"/>
    <property type="match status" value="1"/>
</dbReference>
<dbReference type="InterPro" id="IPR013096">
    <property type="entry name" value="Cupin_2"/>
</dbReference>
<dbReference type="InterPro" id="IPR001387">
    <property type="entry name" value="Cro/C1-type_HTH"/>
</dbReference>
<dbReference type="SUPFAM" id="SSF51182">
    <property type="entry name" value="RmlC-like cupins"/>
    <property type="match status" value="1"/>
</dbReference>
<feature type="domain" description="HTH cro/C1-type" evidence="2">
    <location>
        <begin position="18"/>
        <end position="72"/>
    </location>
</feature>
<dbReference type="STRING" id="420953.SAMN05192543_10485"/>
<dbReference type="PANTHER" id="PTHR46797:SF1">
    <property type="entry name" value="METHYLPHOSPHONATE SYNTHASE"/>
    <property type="match status" value="1"/>
</dbReference>
<evidence type="ECO:0000256" key="1">
    <source>
        <dbReference type="ARBA" id="ARBA00023125"/>
    </source>
</evidence>
<dbReference type="GO" id="GO:0005829">
    <property type="term" value="C:cytosol"/>
    <property type="evidence" value="ECO:0007669"/>
    <property type="project" value="TreeGrafter"/>
</dbReference>
<dbReference type="InterPro" id="IPR014710">
    <property type="entry name" value="RmlC-like_jellyroll"/>
</dbReference>
<dbReference type="Pfam" id="PF01381">
    <property type="entry name" value="HTH_3"/>
    <property type="match status" value="1"/>
</dbReference>
<dbReference type="RefSeq" id="WP_091011728.1">
    <property type="nucleotide sequence ID" value="NZ_CP041743.1"/>
</dbReference>
<keyword evidence="1" id="KW-0238">DNA-binding</keyword>
<protein>
    <submittedName>
        <fullName evidence="3">Transcriptional regulator, XRE family with cupin sensor</fullName>
    </submittedName>
</protein>
<dbReference type="Pfam" id="PF07883">
    <property type="entry name" value="Cupin_2"/>
    <property type="match status" value="1"/>
</dbReference>
<gene>
    <name evidence="3" type="ORF">SAMN05192543_10485</name>
</gene>
<dbReference type="InterPro" id="IPR011051">
    <property type="entry name" value="RmlC_Cupin_sf"/>
</dbReference>
<organism evidence="3 4">
    <name type="scientific">Paraburkholderia megapolitana</name>
    <dbReference type="NCBI Taxonomy" id="420953"/>
    <lineage>
        <taxon>Bacteria</taxon>
        <taxon>Pseudomonadati</taxon>
        <taxon>Pseudomonadota</taxon>
        <taxon>Betaproteobacteria</taxon>
        <taxon>Burkholderiales</taxon>
        <taxon>Burkholderiaceae</taxon>
        <taxon>Paraburkholderia</taxon>
    </lineage>
</organism>
<reference evidence="3 4" key="1">
    <citation type="submission" date="2016-10" db="EMBL/GenBank/DDBJ databases">
        <authorList>
            <person name="de Groot N.N."/>
        </authorList>
    </citation>
    <scope>NUCLEOTIDE SEQUENCE [LARGE SCALE GENOMIC DNA]</scope>
    <source>
        <strain evidence="3 4">LMG 23650</strain>
    </source>
</reference>
<dbReference type="CDD" id="cd00093">
    <property type="entry name" value="HTH_XRE"/>
    <property type="match status" value="1"/>
</dbReference>
<sequence length="191" mass="20917">MLSKLEEATPAILLGGKIRALRQRLKRTLDHTATAAGISKPFLSQVERGLATPSIRSLNGIASALGVAVQYFVNAPAERQPVRSSAELKFFKFAESANLFAQLTRESSSQQLEAVLVRFPPGQRQPGEMLTRASEEFLYVISGEVSLTLGRETFELQAGDSAHYSSALPREWMNSQCVEALALWVGTPRLL</sequence>
<dbReference type="SUPFAM" id="SSF47413">
    <property type="entry name" value="lambda repressor-like DNA-binding domains"/>
    <property type="match status" value="1"/>
</dbReference>
<dbReference type="OrthoDB" id="9814751at2"/>
<accession>A0A1I3KRV9</accession>
<dbReference type="Gene3D" id="1.10.260.40">
    <property type="entry name" value="lambda repressor-like DNA-binding domains"/>
    <property type="match status" value="1"/>
</dbReference>
<name>A0A1I3KRV9_9BURK</name>
<dbReference type="PROSITE" id="PS50943">
    <property type="entry name" value="HTH_CROC1"/>
    <property type="match status" value="1"/>
</dbReference>
<dbReference type="Proteomes" id="UP000199548">
    <property type="component" value="Unassembled WGS sequence"/>
</dbReference>
<dbReference type="EMBL" id="FOQU01000004">
    <property type="protein sequence ID" value="SFI74855.1"/>
    <property type="molecule type" value="Genomic_DNA"/>
</dbReference>
<dbReference type="CDD" id="cd02209">
    <property type="entry name" value="cupin_XRE_C"/>
    <property type="match status" value="1"/>
</dbReference>
<evidence type="ECO:0000313" key="4">
    <source>
        <dbReference type="Proteomes" id="UP000199548"/>
    </source>
</evidence>
<evidence type="ECO:0000259" key="2">
    <source>
        <dbReference type="PROSITE" id="PS50943"/>
    </source>
</evidence>
<dbReference type="GO" id="GO:0003677">
    <property type="term" value="F:DNA binding"/>
    <property type="evidence" value="ECO:0007669"/>
    <property type="project" value="UniProtKB-KW"/>
</dbReference>